<name>A0ACB7Y982_9ERIC</name>
<gene>
    <name evidence="1" type="ORF">Vadar_027722</name>
</gene>
<organism evidence="1 2">
    <name type="scientific">Vaccinium darrowii</name>
    <dbReference type="NCBI Taxonomy" id="229202"/>
    <lineage>
        <taxon>Eukaryota</taxon>
        <taxon>Viridiplantae</taxon>
        <taxon>Streptophyta</taxon>
        <taxon>Embryophyta</taxon>
        <taxon>Tracheophyta</taxon>
        <taxon>Spermatophyta</taxon>
        <taxon>Magnoliopsida</taxon>
        <taxon>eudicotyledons</taxon>
        <taxon>Gunneridae</taxon>
        <taxon>Pentapetalae</taxon>
        <taxon>asterids</taxon>
        <taxon>Ericales</taxon>
        <taxon>Ericaceae</taxon>
        <taxon>Vaccinioideae</taxon>
        <taxon>Vaccinieae</taxon>
        <taxon>Vaccinium</taxon>
    </lineage>
</organism>
<comment type="caution">
    <text evidence="1">The sequence shown here is derived from an EMBL/GenBank/DDBJ whole genome shotgun (WGS) entry which is preliminary data.</text>
</comment>
<keyword evidence="2" id="KW-1185">Reference proteome</keyword>
<dbReference type="EMBL" id="CM037157">
    <property type="protein sequence ID" value="KAH7850086.1"/>
    <property type="molecule type" value="Genomic_DNA"/>
</dbReference>
<accession>A0ACB7Y982</accession>
<reference evidence="1 2" key="1">
    <citation type="journal article" date="2021" name="Hortic Res">
        <title>High-quality reference genome and annotation aids understanding of berry development for evergreen blueberry (Vaccinium darrowii).</title>
        <authorList>
            <person name="Yu J."/>
            <person name="Hulse-Kemp A.M."/>
            <person name="Babiker E."/>
            <person name="Staton M."/>
        </authorList>
    </citation>
    <scope>NUCLEOTIDE SEQUENCE [LARGE SCALE GENOMIC DNA]</scope>
    <source>
        <strain evidence="2">cv. NJ 8807/NJ 8810</strain>
        <tissue evidence="1">Young leaf</tissue>
    </source>
</reference>
<sequence length="165" mass="18417">MTLNERPNIDHGDDTEASKTSPFNDILSLSPLVLSNEIGFLAALRSVKMFRRELTLPTSSIGSNQFSGDSEARSEGTSAAQLWRDRYNHPDFPELDLRLALNMKLWQACAGPLVNLPAAGTYVFYFLQGHCEQVAASMREDVDQIPNYLNLPIELCLLHNVTLHV</sequence>
<evidence type="ECO:0000313" key="1">
    <source>
        <dbReference type="EMBL" id="KAH7850086.1"/>
    </source>
</evidence>
<protein>
    <submittedName>
        <fullName evidence="1">Uncharacterized protein</fullName>
    </submittedName>
</protein>
<dbReference type="Proteomes" id="UP000828048">
    <property type="component" value="Chromosome 7"/>
</dbReference>
<proteinExistence type="predicted"/>
<evidence type="ECO:0000313" key="2">
    <source>
        <dbReference type="Proteomes" id="UP000828048"/>
    </source>
</evidence>